<proteinExistence type="predicted"/>
<dbReference type="KEGG" id="palw:PSAL_004330"/>
<dbReference type="EMBL" id="CP060436">
    <property type="protein sequence ID" value="QPM89218.1"/>
    <property type="molecule type" value="Genomic_DNA"/>
</dbReference>
<protein>
    <submittedName>
        <fullName evidence="1">Uncharacterized protein</fullName>
    </submittedName>
</protein>
<evidence type="ECO:0000313" key="1">
    <source>
        <dbReference type="EMBL" id="QPM89218.1"/>
    </source>
</evidence>
<gene>
    <name evidence="1" type="ORF">PSAL_004330</name>
</gene>
<dbReference type="OrthoDB" id="3365660at2"/>
<dbReference type="RefSeq" id="WP_147407637.1">
    <property type="nucleotide sequence ID" value="NZ_CP060436.1"/>
</dbReference>
<accession>A0A418SFJ8</accession>
<dbReference type="AlphaFoldDB" id="A0A418SFJ8"/>
<keyword evidence="2" id="KW-1185">Reference proteome</keyword>
<dbReference type="Proteomes" id="UP000283786">
    <property type="component" value="Chromosome"/>
</dbReference>
<reference evidence="1 2" key="1">
    <citation type="submission" date="2020-08" db="EMBL/GenBank/DDBJ databases">
        <title>Genome sequence of Rhodobacteraceae bacterium Lw-13e.</title>
        <authorList>
            <person name="Poehlein A."/>
            <person name="Wolter L."/>
            <person name="Daniel R."/>
            <person name="Brinkhoff T."/>
        </authorList>
    </citation>
    <scope>NUCLEOTIDE SEQUENCE [LARGE SCALE GENOMIC DNA]</scope>
    <source>
        <strain evidence="1 2">Lw-13e</strain>
    </source>
</reference>
<sequence>MVSAFSGNRIRIYRRFAGQRDDLFGKLTADTATPGHSVQEMQAPGRIVYNKVMGNIDVLCTMLMIVHPEGGTLMTIEFWYPDTESRDAALQAGLGDSMEALYTTL</sequence>
<evidence type="ECO:0000313" key="2">
    <source>
        <dbReference type="Proteomes" id="UP000283786"/>
    </source>
</evidence>
<name>A0A418SFJ8_9RHOB</name>
<organism evidence="1 2">
    <name type="scientific">Pseudooceanicola algae</name>
    <dbReference type="NCBI Taxonomy" id="1537215"/>
    <lineage>
        <taxon>Bacteria</taxon>
        <taxon>Pseudomonadati</taxon>
        <taxon>Pseudomonadota</taxon>
        <taxon>Alphaproteobacteria</taxon>
        <taxon>Rhodobacterales</taxon>
        <taxon>Paracoccaceae</taxon>
        <taxon>Pseudooceanicola</taxon>
    </lineage>
</organism>